<feature type="compositionally biased region" description="Polar residues" evidence="1">
    <location>
        <begin position="72"/>
        <end position="87"/>
    </location>
</feature>
<name>A0ABY2IVM7_9MICO</name>
<dbReference type="RefSeq" id="WP_134364416.1">
    <property type="nucleotide sequence ID" value="NZ_SOGJ01000032.1"/>
</dbReference>
<organism evidence="2 3">
    <name type="scientific">Cryobacterium breve</name>
    <dbReference type="NCBI Taxonomy" id="1259258"/>
    <lineage>
        <taxon>Bacteria</taxon>
        <taxon>Bacillati</taxon>
        <taxon>Actinomycetota</taxon>
        <taxon>Actinomycetes</taxon>
        <taxon>Micrococcales</taxon>
        <taxon>Microbacteriaceae</taxon>
        <taxon>Cryobacterium</taxon>
    </lineage>
</organism>
<feature type="compositionally biased region" description="Basic and acidic residues" evidence="1">
    <location>
        <begin position="113"/>
        <end position="140"/>
    </location>
</feature>
<reference evidence="2 3" key="1">
    <citation type="submission" date="2019-03" db="EMBL/GenBank/DDBJ databases">
        <title>Genomics of glacier-inhabiting Cryobacterium strains.</title>
        <authorList>
            <person name="Liu Q."/>
            <person name="Xin Y.-H."/>
        </authorList>
    </citation>
    <scope>NUCLEOTIDE SEQUENCE [LARGE SCALE GENOMIC DNA]</scope>
    <source>
        <strain evidence="2 3">TMT4-23</strain>
    </source>
</reference>
<gene>
    <name evidence="2" type="ORF">E3O65_14360</name>
</gene>
<evidence type="ECO:0000313" key="3">
    <source>
        <dbReference type="Proteomes" id="UP000298355"/>
    </source>
</evidence>
<dbReference type="EMBL" id="SOGJ01000032">
    <property type="protein sequence ID" value="TFC95675.1"/>
    <property type="molecule type" value="Genomic_DNA"/>
</dbReference>
<evidence type="ECO:0000313" key="2">
    <source>
        <dbReference type="EMBL" id="TFC95675.1"/>
    </source>
</evidence>
<evidence type="ECO:0000256" key="1">
    <source>
        <dbReference type="SAM" id="MobiDB-lite"/>
    </source>
</evidence>
<accession>A0ABY2IVM7</accession>
<dbReference type="Proteomes" id="UP000298355">
    <property type="component" value="Unassembled WGS sequence"/>
</dbReference>
<feature type="compositionally biased region" description="Low complexity" evidence="1">
    <location>
        <begin position="56"/>
        <end position="65"/>
    </location>
</feature>
<feature type="region of interest" description="Disordered" evidence="1">
    <location>
        <begin position="99"/>
        <end position="140"/>
    </location>
</feature>
<sequence length="140" mass="15784">MFRTQYRIDPQETAAVPADYRQRPVGADLAERVTAMHKSQVLSSRPAATEDDRQRAAAAAAIATQRARESVSAPTGTRPAKTQQTTTEALRAQFARKAELQREQLRRAGLNVKPREAGDKPKDQRNRPNDDRTRYEGRER</sequence>
<proteinExistence type="predicted"/>
<feature type="region of interest" description="Disordered" evidence="1">
    <location>
        <begin position="36"/>
        <end position="87"/>
    </location>
</feature>
<keyword evidence="3" id="KW-1185">Reference proteome</keyword>
<protein>
    <submittedName>
        <fullName evidence="2">Uncharacterized protein</fullName>
    </submittedName>
</protein>
<comment type="caution">
    <text evidence="2">The sequence shown here is derived from an EMBL/GenBank/DDBJ whole genome shotgun (WGS) entry which is preliminary data.</text>
</comment>